<evidence type="ECO:0000313" key="1">
    <source>
        <dbReference type="EMBL" id="GDY46661.1"/>
    </source>
</evidence>
<comment type="caution">
    <text evidence="1">The sequence shown here is derived from an EMBL/GenBank/DDBJ whole genome shotgun (WGS) entry which is preliminary data.</text>
</comment>
<reference evidence="1 2" key="1">
    <citation type="journal article" date="2020" name="Int. J. Syst. Evol. Microbiol.">
        <title>Reclassification of Streptomyces castelarensis and Streptomyces sporoclivatus as later heterotypic synonyms of Streptomyces antimycoticus.</title>
        <authorList>
            <person name="Komaki H."/>
            <person name="Tamura T."/>
        </authorList>
    </citation>
    <scope>NUCLEOTIDE SEQUENCE [LARGE SCALE GENOMIC DNA]</scope>
    <source>
        <strain evidence="1 2">NBRC 12839</strain>
    </source>
</reference>
<dbReference type="Proteomes" id="UP000299290">
    <property type="component" value="Unassembled WGS sequence"/>
</dbReference>
<proteinExistence type="predicted"/>
<keyword evidence="2" id="KW-1185">Reference proteome</keyword>
<organism evidence="1 2">
    <name type="scientific">Streptomyces antimycoticus</name>
    <dbReference type="NCBI Taxonomy" id="68175"/>
    <lineage>
        <taxon>Bacteria</taxon>
        <taxon>Bacillati</taxon>
        <taxon>Actinomycetota</taxon>
        <taxon>Actinomycetes</taxon>
        <taxon>Kitasatosporales</taxon>
        <taxon>Streptomycetaceae</taxon>
        <taxon>Streptomyces</taxon>
        <taxon>Streptomyces violaceusniger group</taxon>
    </lineage>
</organism>
<accession>A0A4D4KBZ1</accession>
<gene>
    <name evidence="1" type="ORF">SANT12839_075430</name>
</gene>
<name>A0A4D4KBZ1_9ACTN</name>
<protein>
    <submittedName>
        <fullName evidence="1">Uncharacterized protein</fullName>
    </submittedName>
</protein>
<evidence type="ECO:0000313" key="2">
    <source>
        <dbReference type="Proteomes" id="UP000299290"/>
    </source>
</evidence>
<dbReference type="AlphaFoldDB" id="A0A4D4KBZ1"/>
<dbReference type="EMBL" id="BJHV01000001">
    <property type="protein sequence ID" value="GDY46661.1"/>
    <property type="molecule type" value="Genomic_DNA"/>
</dbReference>
<sequence>MASETSATRAATVEPGGAAATVFRDFSSVRPTTITVAPSRAKRCAAAAPRLGPRNRRDHRLPRLVRAGYISGVTLPMDGGFMALGLAEQ</sequence>